<name>A0A1X6P246_PORUM</name>
<dbReference type="Pfam" id="PF00011">
    <property type="entry name" value="HSP20"/>
    <property type="match status" value="1"/>
</dbReference>
<dbReference type="InterPro" id="IPR002068">
    <property type="entry name" value="A-crystallin/Hsp20_dom"/>
</dbReference>
<proteinExistence type="inferred from homology"/>
<gene>
    <name evidence="6" type="ORF">BU14_0266s0001</name>
</gene>
<dbReference type="PANTHER" id="PTHR11527">
    <property type="entry name" value="HEAT-SHOCK PROTEIN 20 FAMILY MEMBER"/>
    <property type="match status" value="1"/>
</dbReference>
<keyword evidence="1" id="KW-0346">Stress response</keyword>
<sequence>MNEPPSAYPTTRLPDVAAISYFSNLLLNPPHFLFSSTPPYHGGNVTLRHPLHHGVCLSSGRHRLCPCRRRRAAADDHPPPARPNGVDPLSGPHVWRRRPPPPPTDAQREAWRRQVAAFGAAAASAASSPDVQAALTKMGQAAAAAAGSPAVQSAMADMANEFLRNAEGEVDGGGGTPWARPPPPETTRVRPPTSSQPATPPPPPSPSPSRSPQPQPPSPPAGASTAPWPAWGVPTPAGRVDWVPRAELAETPTAYTWRVELPGVAKADVRTELRAADREVRVAGVKRRPGGDGGGGGGWPRGEVAYGSFGRSLALPADADVADRSSMRAAVRDGVLTVSVAKVVAEAVAADEAGVDIPVV</sequence>
<feature type="compositionally biased region" description="Pro residues" evidence="4">
    <location>
        <begin position="198"/>
        <end position="220"/>
    </location>
</feature>
<dbReference type="InterPro" id="IPR031107">
    <property type="entry name" value="Small_HSP"/>
</dbReference>
<comment type="similarity">
    <text evidence="2 3">Belongs to the small heat shock protein (HSP20) family.</text>
</comment>
<dbReference type="OrthoDB" id="5511210at2759"/>
<evidence type="ECO:0000313" key="7">
    <source>
        <dbReference type="Proteomes" id="UP000218209"/>
    </source>
</evidence>
<feature type="domain" description="SHSP" evidence="5">
    <location>
        <begin position="237"/>
        <end position="358"/>
    </location>
</feature>
<evidence type="ECO:0000259" key="5">
    <source>
        <dbReference type="PROSITE" id="PS01031"/>
    </source>
</evidence>
<dbReference type="SUPFAM" id="SSF49764">
    <property type="entry name" value="HSP20-like chaperones"/>
    <property type="match status" value="1"/>
</dbReference>
<dbReference type="EMBL" id="KV918929">
    <property type="protein sequence ID" value="OSX74810.1"/>
    <property type="molecule type" value="Genomic_DNA"/>
</dbReference>
<feature type="compositionally biased region" description="Low complexity" evidence="4">
    <location>
        <begin position="221"/>
        <end position="230"/>
    </location>
</feature>
<accession>A0A1X6P246</accession>
<organism evidence="6 7">
    <name type="scientific">Porphyra umbilicalis</name>
    <name type="common">Purple laver</name>
    <name type="synonym">Red alga</name>
    <dbReference type="NCBI Taxonomy" id="2786"/>
    <lineage>
        <taxon>Eukaryota</taxon>
        <taxon>Rhodophyta</taxon>
        <taxon>Bangiophyceae</taxon>
        <taxon>Bangiales</taxon>
        <taxon>Bangiaceae</taxon>
        <taxon>Porphyra</taxon>
    </lineage>
</organism>
<feature type="region of interest" description="Disordered" evidence="4">
    <location>
        <begin position="71"/>
        <end position="109"/>
    </location>
</feature>
<dbReference type="Proteomes" id="UP000218209">
    <property type="component" value="Unassembled WGS sequence"/>
</dbReference>
<dbReference type="PROSITE" id="PS01031">
    <property type="entry name" value="SHSP"/>
    <property type="match status" value="1"/>
</dbReference>
<evidence type="ECO:0000256" key="4">
    <source>
        <dbReference type="SAM" id="MobiDB-lite"/>
    </source>
</evidence>
<feature type="region of interest" description="Disordered" evidence="4">
    <location>
        <begin position="167"/>
        <end position="233"/>
    </location>
</feature>
<evidence type="ECO:0000256" key="1">
    <source>
        <dbReference type="ARBA" id="ARBA00023016"/>
    </source>
</evidence>
<dbReference type="AlphaFoldDB" id="A0A1X6P246"/>
<dbReference type="InterPro" id="IPR008978">
    <property type="entry name" value="HSP20-like_chaperone"/>
</dbReference>
<evidence type="ECO:0000313" key="6">
    <source>
        <dbReference type="EMBL" id="OSX74810.1"/>
    </source>
</evidence>
<keyword evidence="7" id="KW-1185">Reference proteome</keyword>
<reference evidence="6 7" key="1">
    <citation type="submission" date="2017-03" db="EMBL/GenBank/DDBJ databases">
        <title>WGS assembly of Porphyra umbilicalis.</title>
        <authorList>
            <person name="Brawley S.H."/>
            <person name="Blouin N.A."/>
            <person name="Ficko-Blean E."/>
            <person name="Wheeler G.L."/>
            <person name="Lohr M."/>
            <person name="Goodson H.V."/>
            <person name="Jenkins J.W."/>
            <person name="Blaby-Haas C.E."/>
            <person name="Helliwell K.E."/>
            <person name="Chan C."/>
            <person name="Marriage T."/>
            <person name="Bhattacharya D."/>
            <person name="Klein A.S."/>
            <person name="Badis Y."/>
            <person name="Brodie J."/>
            <person name="Cao Y."/>
            <person name="Collen J."/>
            <person name="Dittami S.M."/>
            <person name="Gachon C.M."/>
            <person name="Green B.R."/>
            <person name="Karpowicz S."/>
            <person name="Kim J.W."/>
            <person name="Kudahl U."/>
            <person name="Lin S."/>
            <person name="Michel G."/>
            <person name="Mittag M."/>
            <person name="Olson B.J."/>
            <person name="Pangilinan J."/>
            <person name="Peng Y."/>
            <person name="Qiu H."/>
            <person name="Shu S."/>
            <person name="Singer J.T."/>
            <person name="Smith A.G."/>
            <person name="Sprecher B.N."/>
            <person name="Wagner V."/>
            <person name="Wang W."/>
            <person name="Wang Z.-Y."/>
            <person name="Yan J."/>
            <person name="Yarish C."/>
            <person name="Zoeuner-Riek S."/>
            <person name="Zhuang Y."/>
            <person name="Zou Y."/>
            <person name="Lindquist E.A."/>
            <person name="Grimwood J."/>
            <person name="Barry K."/>
            <person name="Rokhsar D.S."/>
            <person name="Schmutz J."/>
            <person name="Stiller J.W."/>
            <person name="Grossman A.R."/>
            <person name="Prochnik S.E."/>
        </authorList>
    </citation>
    <scope>NUCLEOTIDE SEQUENCE [LARGE SCALE GENOMIC DNA]</scope>
    <source>
        <strain evidence="6">4086291</strain>
    </source>
</reference>
<protein>
    <recommendedName>
        <fullName evidence="5">SHSP domain-containing protein</fullName>
    </recommendedName>
</protein>
<evidence type="ECO:0000256" key="2">
    <source>
        <dbReference type="PROSITE-ProRule" id="PRU00285"/>
    </source>
</evidence>
<dbReference type="Gene3D" id="2.60.40.790">
    <property type="match status" value="1"/>
</dbReference>
<evidence type="ECO:0000256" key="3">
    <source>
        <dbReference type="RuleBase" id="RU003616"/>
    </source>
</evidence>